<dbReference type="PANTHER" id="PTHR21680:SF0">
    <property type="entry name" value="COILED-COIL DOMAIN-CONTAINING PROTEIN 124"/>
    <property type="match status" value="1"/>
</dbReference>
<evidence type="ECO:0000256" key="2">
    <source>
        <dbReference type="ARBA" id="ARBA00023054"/>
    </source>
</evidence>
<sequence>MPPRTNSKATAAKARKEEAADGKKAKAAAEAEAREAQEWSKGATEDWSRKGKNPKEDKAAAAEAAKARKAERDRLLAEEEASLPAKVKAAPKAGAKKVPPKAPAIPSFESGLSGEPSSFSASGIDDALDALSLATSKTDKASVGSQAAKIETHPERRFKAAFEAYKEEQLPIMKKEYPGLRLQQYNDRLYESFKKSPQNPFNQAHMAHNATKDDKVSALQAQKAEIARRLADK</sequence>
<comment type="similarity">
    <text evidence="1">Belongs to the CCDC124 family.</text>
</comment>
<dbReference type="GO" id="GO:0006366">
    <property type="term" value="P:transcription by RNA polymerase II"/>
    <property type="evidence" value="ECO:0007669"/>
    <property type="project" value="TreeGrafter"/>
</dbReference>
<dbReference type="Pfam" id="PF22048">
    <property type="entry name" value="LSO1_2-like"/>
    <property type="match status" value="1"/>
</dbReference>
<dbReference type="InterPro" id="IPR054414">
    <property type="entry name" value="Ccdc124/Oxs1_C"/>
</dbReference>
<feature type="compositionally biased region" description="Low complexity" evidence="3">
    <location>
        <begin position="84"/>
        <end position="93"/>
    </location>
</feature>
<feature type="region of interest" description="Disordered" evidence="3">
    <location>
        <begin position="194"/>
        <end position="218"/>
    </location>
</feature>
<dbReference type="Pfam" id="PF06244">
    <property type="entry name" value="Ccdc124"/>
    <property type="match status" value="1"/>
</dbReference>
<evidence type="ECO:0000313" key="7">
    <source>
        <dbReference type="Proteomes" id="UP000777482"/>
    </source>
</evidence>
<accession>A0A9P6W0M6</accession>
<dbReference type="InterPro" id="IPR010422">
    <property type="entry name" value="Ccdc124/Oxs1"/>
</dbReference>
<evidence type="ECO:0000259" key="5">
    <source>
        <dbReference type="Pfam" id="PF22048"/>
    </source>
</evidence>
<organism evidence="6 7">
    <name type="scientific">Rhodotorula mucilaginosa</name>
    <name type="common">Yeast</name>
    <name type="synonym">Rhodotorula rubra</name>
    <dbReference type="NCBI Taxonomy" id="5537"/>
    <lineage>
        <taxon>Eukaryota</taxon>
        <taxon>Fungi</taxon>
        <taxon>Dikarya</taxon>
        <taxon>Basidiomycota</taxon>
        <taxon>Pucciniomycotina</taxon>
        <taxon>Microbotryomycetes</taxon>
        <taxon>Sporidiobolales</taxon>
        <taxon>Sporidiobolaceae</taxon>
        <taxon>Rhodotorula</taxon>
    </lineage>
</organism>
<evidence type="ECO:0000259" key="4">
    <source>
        <dbReference type="Pfam" id="PF06244"/>
    </source>
</evidence>
<feature type="domain" description="Coiled-coil" evidence="4">
    <location>
        <begin position="118"/>
        <end position="203"/>
    </location>
</feature>
<keyword evidence="2" id="KW-0175">Coiled coil</keyword>
<feature type="domain" description="LSO1/LSO2" evidence="5">
    <location>
        <begin position="7"/>
        <end position="80"/>
    </location>
</feature>
<reference evidence="6 7" key="1">
    <citation type="submission" date="2020-11" db="EMBL/GenBank/DDBJ databases">
        <title>Kefir isolates.</title>
        <authorList>
            <person name="Marcisauskas S."/>
            <person name="Kim Y."/>
            <person name="Blasche S."/>
        </authorList>
    </citation>
    <scope>NUCLEOTIDE SEQUENCE [LARGE SCALE GENOMIC DNA]</scope>
    <source>
        <strain evidence="6 7">KR</strain>
    </source>
</reference>
<name>A0A9P6W0M6_RHOMI</name>
<dbReference type="PANTHER" id="PTHR21680">
    <property type="entry name" value="COILED-COIL DOMAIN-CONTAINING PROTEIN 124"/>
    <property type="match status" value="1"/>
</dbReference>
<dbReference type="AlphaFoldDB" id="A0A9P6W0M6"/>
<evidence type="ECO:0000313" key="6">
    <source>
        <dbReference type="EMBL" id="KAG0661308.1"/>
    </source>
</evidence>
<evidence type="ECO:0008006" key="8">
    <source>
        <dbReference type="Google" id="ProtNLM"/>
    </source>
</evidence>
<protein>
    <recommendedName>
        <fullName evidence="8">DUF1014-domain-containing protein</fullName>
    </recommendedName>
</protein>
<dbReference type="OrthoDB" id="76412at2759"/>
<gene>
    <name evidence="6" type="ORF">C6P46_004080</name>
</gene>
<dbReference type="Proteomes" id="UP000777482">
    <property type="component" value="Unassembled WGS sequence"/>
</dbReference>
<feature type="compositionally biased region" description="Basic and acidic residues" evidence="3">
    <location>
        <begin position="14"/>
        <end position="77"/>
    </location>
</feature>
<evidence type="ECO:0000256" key="1">
    <source>
        <dbReference type="ARBA" id="ARBA00008296"/>
    </source>
</evidence>
<evidence type="ECO:0000256" key="3">
    <source>
        <dbReference type="SAM" id="MobiDB-lite"/>
    </source>
</evidence>
<comment type="caution">
    <text evidence="6">The sequence shown here is derived from an EMBL/GenBank/DDBJ whole genome shotgun (WGS) entry which is preliminary data.</text>
</comment>
<dbReference type="InterPro" id="IPR054413">
    <property type="entry name" value="LSO1/2"/>
</dbReference>
<dbReference type="GO" id="GO:0005634">
    <property type="term" value="C:nucleus"/>
    <property type="evidence" value="ECO:0007669"/>
    <property type="project" value="TreeGrafter"/>
</dbReference>
<dbReference type="EMBL" id="PUHQ01000036">
    <property type="protein sequence ID" value="KAG0661308.1"/>
    <property type="molecule type" value="Genomic_DNA"/>
</dbReference>
<dbReference type="GO" id="GO:0003713">
    <property type="term" value="F:transcription coactivator activity"/>
    <property type="evidence" value="ECO:0007669"/>
    <property type="project" value="TreeGrafter"/>
</dbReference>
<feature type="region of interest" description="Disordered" evidence="3">
    <location>
        <begin position="1"/>
        <end position="121"/>
    </location>
</feature>
<keyword evidence="7" id="KW-1185">Reference proteome</keyword>
<proteinExistence type="inferred from homology"/>